<dbReference type="RefSeq" id="XP_022308604.1">
    <property type="nucleotide sequence ID" value="XM_022452896.1"/>
</dbReference>
<feature type="region of interest" description="Disordered" evidence="9">
    <location>
        <begin position="160"/>
        <end position="185"/>
    </location>
</feature>
<evidence type="ECO:0000256" key="4">
    <source>
        <dbReference type="ARBA" id="ARBA00022679"/>
    </source>
</evidence>
<evidence type="ECO:0000256" key="3">
    <source>
        <dbReference type="ARBA" id="ARBA00022676"/>
    </source>
</evidence>
<comment type="subcellular location">
    <subcellularLocation>
        <location evidence="1">Membrane</location>
        <topology evidence="1">Single-pass membrane protein</topology>
    </subcellularLocation>
</comment>
<keyword evidence="5 8" id="KW-0812">Transmembrane</keyword>
<protein>
    <recommendedName>
        <fullName evidence="8">Glycosyltransferase family 92 protein</fullName>
        <ecNumber evidence="8">2.4.1.-</ecNumber>
    </recommendedName>
</protein>
<keyword evidence="3 8" id="KW-0328">Glycosyltransferase</keyword>
<dbReference type="GO" id="GO:0005737">
    <property type="term" value="C:cytoplasm"/>
    <property type="evidence" value="ECO:0007669"/>
    <property type="project" value="TreeGrafter"/>
</dbReference>
<dbReference type="OrthoDB" id="2526284at2759"/>
<organism evidence="10 11">
    <name type="scientific">Crassostrea virginica</name>
    <name type="common">Eastern oyster</name>
    <dbReference type="NCBI Taxonomy" id="6565"/>
    <lineage>
        <taxon>Eukaryota</taxon>
        <taxon>Metazoa</taxon>
        <taxon>Spiralia</taxon>
        <taxon>Lophotrochozoa</taxon>
        <taxon>Mollusca</taxon>
        <taxon>Bivalvia</taxon>
        <taxon>Autobranchia</taxon>
        <taxon>Pteriomorphia</taxon>
        <taxon>Ostreida</taxon>
        <taxon>Ostreoidea</taxon>
        <taxon>Ostreidae</taxon>
        <taxon>Crassostrea</taxon>
    </lineage>
</organism>
<dbReference type="AlphaFoldDB" id="A0A8B8C0H8"/>
<evidence type="ECO:0000256" key="2">
    <source>
        <dbReference type="ARBA" id="ARBA00007647"/>
    </source>
</evidence>
<accession>A0A8B8C0H8</accession>
<evidence type="ECO:0000256" key="7">
    <source>
        <dbReference type="ARBA" id="ARBA00023136"/>
    </source>
</evidence>
<reference evidence="11 12" key="1">
    <citation type="submission" date="2025-04" db="UniProtKB">
        <authorList>
            <consortium name="RefSeq"/>
        </authorList>
    </citation>
    <scope>IDENTIFICATION</scope>
    <source>
        <tissue evidence="11 12">Whole sample</tissue>
    </source>
</reference>
<feature type="transmembrane region" description="Helical" evidence="8">
    <location>
        <begin position="12"/>
        <end position="28"/>
    </location>
</feature>
<keyword evidence="7 8" id="KW-0472">Membrane</keyword>
<evidence type="ECO:0000313" key="13">
    <source>
        <dbReference type="RefSeq" id="XP_022308606.1"/>
    </source>
</evidence>
<dbReference type="Proteomes" id="UP000694844">
    <property type="component" value="Chromosome 9"/>
</dbReference>
<evidence type="ECO:0000256" key="9">
    <source>
        <dbReference type="SAM" id="MobiDB-lite"/>
    </source>
</evidence>
<evidence type="ECO:0000313" key="10">
    <source>
        <dbReference type="Proteomes" id="UP000694844"/>
    </source>
</evidence>
<dbReference type="GO" id="GO:0016020">
    <property type="term" value="C:membrane"/>
    <property type="evidence" value="ECO:0007669"/>
    <property type="project" value="UniProtKB-SubCell"/>
</dbReference>
<dbReference type="EC" id="2.4.1.-" evidence="8"/>
<dbReference type="KEGG" id="cvn:111114548"/>
<evidence type="ECO:0000313" key="12">
    <source>
        <dbReference type="RefSeq" id="XP_022308605.1"/>
    </source>
</evidence>
<comment type="similarity">
    <text evidence="2 8">Belongs to the glycosyltransferase 92 family.</text>
</comment>
<dbReference type="PANTHER" id="PTHR21461:SF69">
    <property type="entry name" value="GLYCOSYLTRANSFERASE FAMILY 92 PROTEIN"/>
    <property type="match status" value="1"/>
</dbReference>
<dbReference type="GO" id="GO:0016757">
    <property type="term" value="F:glycosyltransferase activity"/>
    <property type="evidence" value="ECO:0007669"/>
    <property type="project" value="UniProtKB-UniRule"/>
</dbReference>
<keyword evidence="6 8" id="KW-1133">Transmembrane helix</keyword>
<dbReference type="GeneID" id="111114548"/>
<dbReference type="PANTHER" id="PTHR21461">
    <property type="entry name" value="GLYCOSYLTRANSFERASE FAMILY 92 PROTEIN"/>
    <property type="match status" value="1"/>
</dbReference>
<keyword evidence="4 8" id="KW-0808">Transferase</keyword>
<dbReference type="RefSeq" id="XP_022308605.1">
    <property type="nucleotide sequence ID" value="XM_022452897.1"/>
</dbReference>
<evidence type="ECO:0000313" key="11">
    <source>
        <dbReference type="RefSeq" id="XP_022308604.1"/>
    </source>
</evidence>
<evidence type="ECO:0000256" key="1">
    <source>
        <dbReference type="ARBA" id="ARBA00004167"/>
    </source>
</evidence>
<feature type="compositionally biased region" description="Basic and acidic residues" evidence="9">
    <location>
        <begin position="161"/>
        <end position="185"/>
    </location>
</feature>
<name>A0A8B8C0H8_CRAVI</name>
<evidence type="ECO:0000256" key="6">
    <source>
        <dbReference type="ARBA" id="ARBA00022989"/>
    </source>
</evidence>
<sequence>MAVGGRKLLRMLAMIMFGYFLVTVYFYTEVFDKVREVRGTDDYSSDLDYVDEKIETKRTKVDRKLKGQSDNIFIEYNEQLYQKSNFQEAPNVNIEDMKVENSQKSATPKVRVFEESDFDKKIRESAQRLEERMRLKQLGIYVNKTSDFTKRQLFKMSTMERPADLSKERSEERSDKKTDKKHAEKEAEFWRNPNITIATENYNFRQIFSGIYLYSAFFDSREETNVLRFILIGRTKNFVNLWCLLRRNDSSEVFSSEVQFYSTCESHMKDNSVYLCSCEVPVDFGRVLRVNLTDNENQGNPVSVDVVSDIQEPPFKFKLATCVPPLFGNINILRLAEFIELSKMLGTEHLYFYYNSKESENDIHQLLEYYSGLGLVTVFPWNLTMESHEIWYHGQSAAIWDCLFRNIRVTELVSFNDIDEFIVPKKTSTWDAMLPSLHEIAREALSEREEAAVFSFQSVFFDSNFRNGDPSVVDEFSQLLTVNVTLRTSTVSRVRTKMIVYPLKVFELGIHHLSKPLDEHFKSVLIPEDVALIHHYRTCDWNYGMNCDRIVKDDSMHKYKRKLLKRVRTTLHKINRIGAG</sequence>
<gene>
    <name evidence="11 12 13" type="primary">LOC111114548</name>
</gene>
<evidence type="ECO:0000256" key="8">
    <source>
        <dbReference type="RuleBase" id="RU366017"/>
    </source>
</evidence>
<dbReference type="InterPro" id="IPR008166">
    <property type="entry name" value="Glyco_transf_92"/>
</dbReference>
<dbReference type="RefSeq" id="XP_022308606.1">
    <property type="nucleotide sequence ID" value="XM_022452898.1"/>
</dbReference>
<keyword evidence="10" id="KW-1185">Reference proteome</keyword>
<dbReference type="Pfam" id="PF01697">
    <property type="entry name" value="Glyco_transf_92"/>
    <property type="match status" value="1"/>
</dbReference>
<evidence type="ECO:0000256" key="5">
    <source>
        <dbReference type="ARBA" id="ARBA00022692"/>
    </source>
</evidence>
<proteinExistence type="inferred from homology"/>